<evidence type="ECO:0000313" key="3">
    <source>
        <dbReference type="EMBL" id="RJG18426.1"/>
    </source>
</evidence>
<evidence type="ECO:0000256" key="1">
    <source>
        <dbReference type="ARBA" id="ARBA00022849"/>
    </source>
</evidence>
<dbReference type="OrthoDB" id="9793058at2"/>
<dbReference type="CDD" id="cd16345">
    <property type="entry name" value="LMWP_ArsC"/>
    <property type="match status" value="1"/>
</dbReference>
<dbReference type="Proteomes" id="UP000283734">
    <property type="component" value="Unassembled WGS sequence"/>
</dbReference>
<dbReference type="Gene3D" id="3.40.50.2300">
    <property type="match status" value="1"/>
</dbReference>
<sequence>MNTPLTILFLCTGNSCRSIIGEALADHLGQGRLHGLSAGSMPTGTVNENALAVLARHGVEVNNPSSKTMDALEGEQIDLVITVCDAAAGESCPVWLGDTPKVHWGLADPAHVTGSEDTIRAAFETTYNELHARIEALASLDLESMNGLGLVACAQKIHREMGSE</sequence>
<dbReference type="AlphaFoldDB" id="A0A418XZJ1"/>
<name>A0A418XZJ1_9GAMM</name>
<dbReference type="PANTHER" id="PTHR43428:SF1">
    <property type="entry name" value="ARSENATE REDUCTASE"/>
    <property type="match status" value="1"/>
</dbReference>
<dbReference type="InterPro" id="IPR036196">
    <property type="entry name" value="Ptyr_pPase_sf"/>
</dbReference>
<dbReference type="RefSeq" id="WP_022985840.1">
    <property type="nucleotide sequence ID" value="NZ_CAXGPP010000024.1"/>
</dbReference>
<dbReference type="SMART" id="SM00226">
    <property type="entry name" value="LMWPc"/>
    <property type="match status" value="1"/>
</dbReference>
<protein>
    <submittedName>
        <fullName evidence="3">Arsenate reductase ArsC</fullName>
    </submittedName>
</protein>
<organism evidence="3 4">
    <name type="scientific">Alcanivorax profundi</name>
    <dbReference type="NCBI Taxonomy" id="2338368"/>
    <lineage>
        <taxon>Bacteria</taxon>
        <taxon>Pseudomonadati</taxon>
        <taxon>Pseudomonadota</taxon>
        <taxon>Gammaproteobacteria</taxon>
        <taxon>Oceanospirillales</taxon>
        <taxon>Alcanivoracaceae</taxon>
        <taxon>Alcanivorax</taxon>
    </lineage>
</organism>
<keyword evidence="4" id="KW-1185">Reference proteome</keyword>
<dbReference type="Pfam" id="PF01451">
    <property type="entry name" value="LMWPc"/>
    <property type="match status" value="1"/>
</dbReference>
<dbReference type="SUPFAM" id="SSF52788">
    <property type="entry name" value="Phosphotyrosine protein phosphatases I"/>
    <property type="match status" value="1"/>
</dbReference>
<reference evidence="3 4" key="1">
    <citation type="submission" date="2018-09" db="EMBL/GenBank/DDBJ databases">
        <title>Alcanivorax profundi sp. nov., isolated from 1000 m-depth seawater of the Mariana Trench.</title>
        <authorList>
            <person name="Liu J."/>
        </authorList>
    </citation>
    <scope>NUCLEOTIDE SEQUENCE [LARGE SCALE GENOMIC DNA]</scope>
    <source>
        <strain evidence="3 4">MTEO17</strain>
    </source>
</reference>
<comment type="caution">
    <text evidence="3">The sequence shown here is derived from an EMBL/GenBank/DDBJ whole genome shotgun (WGS) entry which is preliminary data.</text>
</comment>
<feature type="domain" description="Phosphotyrosine protein phosphatase I" evidence="2">
    <location>
        <begin position="5"/>
        <end position="140"/>
    </location>
</feature>
<dbReference type="EMBL" id="QYYA01000002">
    <property type="protein sequence ID" value="RJG18426.1"/>
    <property type="molecule type" value="Genomic_DNA"/>
</dbReference>
<dbReference type="PANTHER" id="PTHR43428">
    <property type="entry name" value="ARSENATE REDUCTASE"/>
    <property type="match status" value="1"/>
</dbReference>
<dbReference type="GO" id="GO:0046685">
    <property type="term" value="P:response to arsenic-containing substance"/>
    <property type="evidence" value="ECO:0007669"/>
    <property type="project" value="UniProtKB-KW"/>
</dbReference>
<accession>A0A418XZJ1</accession>
<proteinExistence type="predicted"/>
<evidence type="ECO:0000259" key="2">
    <source>
        <dbReference type="SMART" id="SM00226"/>
    </source>
</evidence>
<gene>
    <name evidence="3" type="ORF">D4A39_08105</name>
</gene>
<keyword evidence="1" id="KW-0059">Arsenical resistance</keyword>
<evidence type="ECO:0000313" key="4">
    <source>
        <dbReference type="Proteomes" id="UP000283734"/>
    </source>
</evidence>
<dbReference type="InterPro" id="IPR023485">
    <property type="entry name" value="Ptyr_pPase"/>
</dbReference>